<accession>A0A2M8DNK0</accession>
<sequence length="320" mass="37378">MMVQKQKIEDSINRAIDFLYKNQLPWGEFKTYAAWNPWFLAGSFDNSPFVTTFVLYSLKDIQDEKVKTMTKKAIDFLLSKQEKGGVWRFWTSKNKKQIPPDLDDISTTSFVLKLNNVNFDDNLQLILNNKNKDGLFLTWLMDEKYKKSIFWRLVEKNVDCVVNTNVLLYLGQNDPRVCSYINQIINSNKFRSIYYPSKLALFYAVSRAFKNNITCFEKSKDKIIKSILISEKKPGVFGNELERALALNTLFNFNYCGKEIDSGINYLLKKQLTSGSWEKAVFFLGPPFWFLPTPPRYRYYGSEELTTALCIEALKNYLPR</sequence>
<dbReference type="Proteomes" id="UP000228875">
    <property type="component" value="Unassembled WGS sequence"/>
</dbReference>
<feature type="domain" description="Alpha-macroglobulin-like TED" evidence="1">
    <location>
        <begin position="9"/>
        <end position="83"/>
    </location>
</feature>
<dbReference type="Pfam" id="PF07678">
    <property type="entry name" value="TED_complement"/>
    <property type="match status" value="1"/>
</dbReference>
<dbReference type="CDD" id="cd00688">
    <property type="entry name" value="ISOPREN_C2_like"/>
    <property type="match status" value="1"/>
</dbReference>
<dbReference type="InterPro" id="IPR011626">
    <property type="entry name" value="Alpha-macroglobulin_TED"/>
</dbReference>
<name>A0A2M8DNK0_9BACT</name>
<dbReference type="GO" id="GO:0005615">
    <property type="term" value="C:extracellular space"/>
    <property type="evidence" value="ECO:0007669"/>
    <property type="project" value="InterPro"/>
</dbReference>
<dbReference type="Gene3D" id="1.50.10.20">
    <property type="match status" value="1"/>
</dbReference>
<dbReference type="EMBL" id="PFTB01000005">
    <property type="protein sequence ID" value="PJB99726.1"/>
    <property type="molecule type" value="Genomic_DNA"/>
</dbReference>
<dbReference type="InterPro" id="IPR008930">
    <property type="entry name" value="Terpenoid_cyclase/PrenylTrfase"/>
</dbReference>
<dbReference type="AlphaFoldDB" id="A0A2M8DNK0"/>
<comment type="caution">
    <text evidence="2">The sequence shown here is derived from an EMBL/GenBank/DDBJ whole genome shotgun (WGS) entry which is preliminary data.</text>
</comment>
<evidence type="ECO:0000313" key="3">
    <source>
        <dbReference type="Proteomes" id="UP000228875"/>
    </source>
</evidence>
<reference evidence="3" key="1">
    <citation type="submission" date="2017-09" db="EMBL/GenBank/DDBJ databases">
        <title>Depth-based differentiation of microbial function through sediment-hosted aquifers and enrichment of novel symbionts in the deep terrestrial subsurface.</title>
        <authorList>
            <person name="Probst A.J."/>
            <person name="Ladd B."/>
            <person name="Jarett J.K."/>
            <person name="Geller-Mcgrath D.E."/>
            <person name="Sieber C.M.K."/>
            <person name="Emerson J.B."/>
            <person name="Anantharaman K."/>
            <person name="Thomas B.C."/>
            <person name="Malmstrom R."/>
            <person name="Stieglmeier M."/>
            <person name="Klingl A."/>
            <person name="Woyke T."/>
            <person name="Ryan C.M."/>
            <person name="Banfield J.F."/>
        </authorList>
    </citation>
    <scope>NUCLEOTIDE SEQUENCE [LARGE SCALE GENOMIC DNA]</scope>
</reference>
<proteinExistence type="predicted"/>
<protein>
    <recommendedName>
        <fullName evidence="1">Alpha-macroglobulin-like TED domain-containing protein</fullName>
    </recommendedName>
</protein>
<organism evidence="2 3">
    <name type="scientific">Candidatus Nealsonbacteria bacterium CG_4_9_14_0_8_um_filter_35_12</name>
    <dbReference type="NCBI Taxonomy" id="1974692"/>
    <lineage>
        <taxon>Bacteria</taxon>
        <taxon>Candidatus Nealsoniibacteriota</taxon>
    </lineage>
</organism>
<gene>
    <name evidence="2" type="ORF">CO077_00175</name>
</gene>
<dbReference type="SUPFAM" id="SSF48239">
    <property type="entry name" value="Terpenoid cyclases/Protein prenyltransferases"/>
    <property type="match status" value="2"/>
</dbReference>
<evidence type="ECO:0000259" key="1">
    <source>
        <dbReference type="Pfam" id="PF07678"/>
    </source>
</evidence>
<evidence type="ECO:0000313" key="2">
    <source>
        <dbReference type="EMBL" id="PJB99726.1"/>
    </source>
</evidence>